<dbReference type="Proteomes" id="UP000007952">
    <property type="component" value="Chromosome"/>
</dbReference>
<dbReference type="EMBL" id="CP002808">
    <property type="protein sequence ID" value="AEG73604.1"/>
    <property type="molecule type" value="Genomic_DNA"/>
</dbReference>
<protein>
    <submittedName>
        <fullName evidence="1">Uncharacterized protein</fullName>
    </submittedName>
</protein>
<name>F6FGA6_MYCHI</name>
<organism evidence="1">
    <name type="scientific">Mycoplasma haemofelis (strain Ohio2)</name>
    <dbReference type="NCBI Taxonomy" id="859194"/>
    <lineage>
        <taxon>Bacteria</taxon>
        <taxon>Bacillati</taxon>
        <taxon>Mycoplasmatota</taxon>
        <taxon>Mollicutes</taxon>
        <taxon>Mycoplasmataceae</taxon>
        <taxon>Mycoplasma</taxon>
    </lineage>
</organism>
<dbReference type="AlphaFoldDB" id="F6FGA6"/>
<evidence type="ECO:0000313" key="1">
    <source>
        <dbReference type="EMBL" id="AEG73604.1"/>
    </source>
</evidence>
<sequence length="228" mass="24821">MSLALKGAMGVGGIGATVGGGFLAHSVMSKSEPKKTLAKQLTDDGFTLINLDTTRTEESTSSWKKILDSYKTITAKKPELKIGSFSLETKDHEDINKLKNACASVLKLEEGSSEFTKHHSIASKWCVEPISVSSLLSKRGIILLSTEGSENADAWTTIAKDYAANKKANSKEPMDGVSSTEVSGTDYSENISKIQTACNTRKTKSSHEEEFEKYLEDVQQWCVSKSKL</sequence>
<accession>F6FGA6</accession>
<proteinExistence type="predicted"/>
<dbReference type="HOGENOM" id="CLU_098620_3_0_14"/>
<reference evidence="1" key="2">
    <citation type="journal article" date="2011" name="Vet. Res.">
        <title>Genome of Mycoplasma haemofelis, unraveling its strategies for survival and persistence.</title>
        <authorList>
            <person name="Santos A.P."/>
            <person name="Guimaraes A.M."/>
            <person name="do Nascimento N.C."/>
            <person name="Sanmiguel P.J."/>
            <person name="Martin S.W."/>
            <person name="Messick J.B."/>
        </authorList>
    </citation>
    <scope>NUCLEOTIDE SEQUENCE</scope>
    <source>
        <strain evidence="1">Ohio2</strain>
    </source>
</reference>
<dbReference type="STRING" id="859194.MHF_1368"/>
<gene>
    <name evidence="1" type="ordered locus">MHF_1368</name>
</gene>
<dbReference type="KEGG" id="mhf:MHF_1368"/>
<reference evidence="1" key="1">
    <citation type="journal article" date="2011" name="J. Bacteriol.">
        <title>Complete genome sequences of two hemotropic Mycoplasmas, Mycoplasma haemofelis strain Ohio2 and Mycoplasma suis strain Illinois.</title>
        <authorList>
            <person name="Messick J.B."/>
            <person name="Santos A.P."/>
            <person name="Guimaraes A.M."/>
        </authorList>
    </citation>
    <scope>NUCLEOTIDE SEQUENCE [LARGE SCALE GENOMIC DNA]</scope>
    <source>
        <strain evidence="1">Ohio2</strain>
    </source>
</reference>
<reference key="3">
    <citation type="submission" date="2011-05" db="EMBL/GenBank/DDBJ databases">
        <title>The Genome of Mycoplasma haemofelis Strain Ohio2, a pathogenic hemoplasma of the cat.</title>
        <authorList>
            <person name="Santos A.P."/>
            <person name="Guimaraes A.M.S."/>
            <person name="SanMiguel P.J."/>
            <person name="Martin S.W."/>
            <person name="Messick J.B."/>
        </authorList>
    </citation>
    <scope>NUCLEOTIDE SEQUENCE</scope>
    <source>
        <strain>Ohio2</strain>
    </source>
</reference>
<dbReference type="BioCyc" id="MHAE859194:G1GR7-1364-MONOMER"/>